<name>A0A2D4IBA2_MICLE</name>
<reference evidence="2" key="1">
    <citation type="submission" date="2017-07" db="EMBL/GenBank/DDBJ databases">
        <authorList>
            <person name="Mikheyev A."/>
            <person name="Grau M."/>
        </authorList>
    </citation>
    <scope>NUCLEOTIDE SEQUENCE</scope>
    <source>
        <tissue evidence="2">Venom_gland</tissue>
    </source>
</reference>
<dbReference type="PROSITE" id="PS51376">
    <property type="entry name" value="DBB"/>
    <property type="match status" value="1"/>
</dbReference>
<reference evidence="2" key="2">
    <citation type="submission" date="2017-11" db="EMBL/GenBank/DDBJ databases">
        <title>Coralsnake Venomics: Analyses of Venom Gland Transcriptomes and Proteomes of Six Brazilian Taxa.</title>
        <authorList>
            <person name="Aird S.D."/>
            <person name="Jorge da Silva N."/>
            <person name="Qiu L."/>
            <person name="Villar-Briones A."/>
            <person name="Aparecida-Saddi V."/>
            <person name="Campos-Telles M.P."/>
            <person name="Grau M."/>
            <person name="Mikheyev A.S."/>
        </authorList>
    </citation>
    <scope>NUCLEOTIDE SEQUENCE</scope>
    <source>
        <tissue evidence="2">Venom_gland</tissue>
    </source>
</reference>
<dbReference type="SUPFAM" id="SSF48403">
    <property type="entry name" value="Ankyrin repeat"/>
    <property type="match status" value="1"/>
</dbReference>
<dbReference type="GO" id="GO:1990782">
    <property type="term" value="F:protein tyrosine kinase binding"/>
    <property type="evidence" value="ECO:0007669"/>
    <property type="project" value="TreeGrafter"/>
</dbReference>
<dbReference type="GO" id="GO:0050869">
    <property type="term" value="P:negative regulation of B cell activation"/>
    <property type="evidence" value="ECO:0007669"/>
    <property type="project" value="TreeGrafter"/>
</dbReference>
<evidence type="ECO:0000259" key="1">
    <source>
        <dbReference type="PROSITE" id="PS51376"/>
    </source>
</evidence>
<dbReference type="PANTHER" id="PTHR16267">
    <property type="entry name" value="BANK1/PIK3AP1 FAMILY MEMBER"/>
    <property type="match status" value="1"/>
</dbReference>
<dbReference type="AlphaFoldDB" id="A0A2D4IBA2"/>
<protein>
    <recommendedName>
        <fullName evidence="1">DBB domain-containing protein</fullName>
    </recommendedName>
</protein>
<dbReference type="InterPro" id="IPR017893">
    <property type="entry name" value="DBB_domain"/>
</dbReference>
<dbReference type="GO" id="GO:0051898">
    <property type="term" value="P:negative regulation of phosphatidylinositol 3-kinase/protein kinase B signal transduction"/>
    <property type="evidence" value="ECO:0007669"/>
    <property type="project" value="TreeGrafter"/>
</dbReference>
<sequence length="440" mass="49796">MLQKVADPIAFACQAFKFSSAEKMDNVLTLLLKSSIISHDFSSFPNEVTDHDQETDSQLEELPTLLHCAAKFGLKKLAVLLLQDPKAIKACRIINKHGENPAHVAKKYGQKEIWKVLKELPISEDKNTKDEKEIKAEDIYVSMMSSDSHSNGLGSPSIEEPPGAACWKIQKKGMDADAESKEYNEEGMVEKEEGNKLEENAFHLRNSCYSLYSDILRDVPKAKGENISFSEGPPLPPRNQLLASKQSEFFYLYTALKRVEGQVEKKRTEGEPKINDYSDEIDEEDPYTSAVVNDGVYDAIMENELQEQRKDGGSFIMHRPPAPAPRPLSAAVRQGSTSYIAQVFQQKVTRTHAGNEKLLNAVRKTDRSYEDKITYTIVKPNIPPRQEEPILFQQRLKKGNSSMGEMQKLEPWQIQTSRQKTTQQVMDFKEQLNTHEETGL</sequence>
<evidence type="ECO:0000313" key="2">
    <source>
        <dbReference type="EMBL" id="LAA81510.1"/>
    </source>
</evidence>
<proteinExistence type="predicted"/>
<dbReference type="GO" id="GO:0005102">
    <property type="term" value="F:signaling receptor binding"/>
    <property type="evidence" value="ECO:0007669"/>
    <property type="project" value="TreeGrafter"/>
</dbReference>
<dbReference type="Pfam" id="PF14545">
    <property type="entry name" value="DBB"/>
    <property type="match status" value="1"/>
</dbReference>
<feature type="domain" description="DBB" evidence="1">
    <location>
        <begin position="1"/>
        <end position="44"/>
    </location>
</feature>
<organism evidence="2">
    <name type="scientific">Micrurus lemniscatus lemniscatus</name>
    <dbReference type="NCBI Taxonomy" id="129467"/>
    <lineage>
        <taxon>Eukaryota</taxon>
        <taxon>Metazoa</taxon>
        <taxon>Chordata</taxon>
        <taxon>Craniata</taxon>
        <taxon>Vertebrata</taxon>
        <taxon>Euteleostomi</taxon>
        <taxon>Lepidosauria</taxon>
        <taxon>Squamata</taxon>
        <taxon>Bifurcata</taxon>
        <taxon>Unidentata</taxon>
        <taxon>Episquamata</taxon>
        <taxon>Toxicofera</taxon>
        <taxon>Serpentes</taxon>
        <taxon>Colubroidea</taxon>
        <taxon>Elapidae</taxon>
        <taxon>Elapinae</taxon>
        <taxon>Micrurus</taxon>
    </lineage>
</organism>
<dbReference type="GO" id="GO:0042113">
    <property type="term" value="P:B cell activation"/>
    <property type="evidence" value="ECO:0007669"/>
    <property type="project" value="TreeGrafter"/>
</dbReference>
<dbReference type="EMBL" id="IACK01083612">
    <property type="protein sequence ID" value="LAA81510.1"/>
    <property type="molecule type" value="Transcribed_RNA"/>
</dbReference>
<dbReference type="InterPro" id="IPR036770">
    <property type="entry name" value="Ankyrin_rpt-contain_sf"/>
</dbReference>
<dbReference type="InterPro" id="IPR052446">
    <property type="entry name" value="B-cell_PI3K-Signaling_Adptrs"/>
</dbReference>
<accession>A0A2D4IBA2</accession>
<dbReference type="Gene3D" id="1.25.40.20">
    <property type="entry name" value="Ankyrin repeat-containing domain"/>
    <property type="match status" value="1"/>
</dbReference>
<dbReference type="PANTHER" id="PTHR16267:SF13">
    <property type="entry name" value="B-CELL SCAFFOLD PROTEIN WITH ANKYRIN REPEATS"/>
    <property type="match status" value="1"/>
</dbReference>